<keyword evidence="3" id="KW-1185">Reference proteome</keyword>
<evidence type="ECO:0000313" key="2">
    <source>
        <dbReference type="EMBL" id="GAA0185150.1"/>
    </source>
</evidence>
<sequence>MPHNKSPEPNGFPAKFYQTNWDIVGDTLIKSTLNFLNNGHILKKINNTFITLIPKIPRPNLIKEFRPISLCNVAYKIAFKVLVNRRKPHLNSLLSPFQNGFIQGRGAQDNILIVQELTHSIQSSKSKKNGLTTIKIDMSKAFDRINWDFLLTSWKNLNFPIIG</sequence>
<reference evidence="2 3" key="1">
    <citation type="submission" date="2024-01" db="EMBL/GenBank/DDBJ databases">
        <title>The complete chloroplast genome sequence of Lithospermum erythrorhizon: insights into the phylogenetic relationship among Boraginaceae species and the maternal lineages of purple gromwells.</title>
        <authorList>
            <person name="Okada T."/>
            <person name="Watanabe K."/>
        </authorList>
    </citation>
    <scope>NUCLEOTIDE SEQUENCE [LARGE SCALE GENOMIC DNA]</scope>
</reference>
<dbReference type="PANTHER" id="PTHR46890">
    <property type="entry name" value="NON-LTR RETROLELEMENT REVERSE TRANSCRIPTASE-LIKE PROTEIN-RELATED"/>
    <property type="match status" value="1"/>
</dbReference>
<dbReference type="InterPro" id="IPR052343">
    <property type="entry name" value="Retrotransposon-Effector_Assoc"/>
</dbReference>
<comment type="caution">
    <text evidence="2">The sequence shown here is derived from an EMBL/GenBank/DDBJ whole genome shotgun (WGS) entry which is preliminary data.</text>
</comment>
<gene>
    <name evidence="2" type="ORF">LIER_32438</name>
</gene>
<organism evidence="2 3">
    <name type="scientific">Lithospermum erythrorhizon</name>
    <name type="common">Purple gromwell</name>
    <name type="synonym">Lithospermum officinale var. erythrorhizon</name>
    <dbReference type="NCBI Taxonomy" id="34254"/>
    <lineage>
        <taxon>Eukaryota</taxon>
        <taxon>Viridiplantae</taxon>
        <taxon>Streptophyta</taxon>
        <taxon>Embryophyta</taxon>
        <taxon>Tracheophyta</taxon>
        <taxon>Spermatophyta</taxon>
        <taxon>Magnoliopsida</taxon>
        <taxon>eudicotyledons</taxon>
        <taxon>Gunneridae</taxon>
        <taxon>Pentapetalae</taxon>
        <taxon>asterids</taxon>
        <taxon>lamiids</taxon>
        <taxon>Boraginales</taxon>
        <taxon>Boraginaceae</taxon>
        <taxon>Boraginoideae</taxon>
        <taxon>Lithospermeae</taxon>
        <taxon>Lithospermum</taxon>
    </lineage>
</organism>
<evidence type="ECO:0000259" key="1">
    <source>
        <dbReference type="Pfam" id="PF00078"/>
    </source>
</evidence>
<dbReference type="AlphaFoldDB" id="A0AAV3RXA9"/>
<dbReference type="CDD" id="cd01650">
    <property type="entry name" value="RT_nLTR_like"/>
    <property type="match status" value="1"/>
</dbReference>
<proteinExistence type="predicted"/>
<dbReference type="SUPFAM" id="SSF56672">
    <property type="entry name" value="DNA/RNA polymerases"/>
    <property type="match status" value="1"/>
</dbReference>
<dbReference type="PANTHER" id="PTHR46890:SF48">
    <property type="entry name" value="RNA-DIRECTED DNA POLYMERASE"/>
    <property type="match status" value="1"/>
</dbReference>
<evidence type="ECO:0000313" key="3">
    <source>
        <dbReference type="Proteomes" id="UP001454036"/>
    </source>
</evidence>
<dbReference type="EMBL" id="BAABME010012472">
    <property type="protein sequence ID" value="GAA0185150.1"/>
    <property type="molecule type" value="Genomic_DNA"/>
</dbReference>
<accession>A0AAV3RXA9</accession>
<name>A0AAV3RXA9_LITER</name>
<feature type="domain" description="Reverse transcriptase" evidence="1">
    <location>
        <begin position="57"/>
        <end position="160"/>
    </location>
</feature>
<dbReference type="Pfam" id="PF00078">
    <property type="entry name" value="RVT_1"/>
    <property type="match status" value="1"/>
</dbReference>
<dbReference type="InterPro" id="IPR043502">
    <property type="entry name" value="DNA/RNA_pol_sf"/>
</dbReference>
<dbReference type="Proteomes" id="UP001454036">
    <property type="component" value="Unassembled WGS sequence"/>
</dbReference>
<protein>
    <recommendedName>
        <fullName evidence="1">Reverse transcriptase domain-containing protein</fullName>
    </recommendedName>
</protein>
<dbReference type="InterPro" id="IPR000477">
    <property type="entry name" value="RT_dom"/>
</dbReference>